<evidence type="ECO:0000259" key="1">
    <source>
        <dbReference type="Pfam" id="PF02811"/>
    </source>
</evidence>
<dbReference type="Pfam" id="PF02811">
    <property type="entry name" value="PHP"/>
    <property type="match status" value="1"/>
</dbReference>
<organism evidence="2">
    <name type="scientific">marine sediment metagenome</name>
    <dbReference type="NCBI Taxonomy" id="412755"/>
    <lineage>
        <taxon>unclassified sequences</taxon>
        <taxon>metagenomes</taxon>
        <taxon>ecological metagenomes</taxon>
    </lineage>
</organism>
<proteinExistence type="predicted"/>
<dbReference type="GO" id="GO:0003824">
    <property type="term" value="F:catalytic activity"/>
    <property type="evidence" value="ECO:0007669"/>
    <property type="project" value="InterPro"/>
</dbReference>
<dbReference type="AlphaFoldDB" id="X1MKK2"/>
<feature type="non-terminal residue" evidence="2">
    <location>
        <position position="71"/>
    </location>
</feature>
<sequence>MKIKLPDYHLHTTLCNHAYGEMEDYVEHAINIGLEEIGFAEHMPVMPENIELKFRVNVSKKYIFGFSALFI</sequence>
<reference evidence="2" key="1">
    <citation type="journal article" date="2014" name="Front. Microbiol.">
        <title>High frequency of phylogenetically diverse reductive dehalogenase-homologous genes in deep subseafloor sedimentary metagenomes.</title>
        <authorList>
            <person name="Kawai M."/>
            <person name="Futagami T."/>
            <person name="Toyoda A."/>
            <person name="Takaki Y."/>
            <person name="Nishi S."/>
            <person name="Hori S."/>
            <person name="Arai W."/>
            <person name="Tsubouchi T."/>
            <person name="Morono Y."/>
            <person name="Uchiyama I."/>
            <person name="Ito T."/>
            <person name="Fujiyama A."/>
            <person name="Inagaki F."/>
            <person name="Takami H."/>
        </authorList>
    </citation>
    <scope>NUCLEOTIDE SEQUENCE</scope>
    <source>
        <strain evidence="2">Expedition CK06-06</strain>
    </source>
</reference>
<name>X1MKK2_9ZZZZ</name>
<comment type="caution">
    <text evidence="2">The sequence shown here is derived from an EMBL/GenBank/DDBJ whole genome shotgun (WGS) entry which is preliminary data.</text>
</comment>
<dbReference type="InterPro" id="IPR016195">
    <property type="entry name" value="Pol/histidinol_Pase-like"/>
</dbReference>
<accession>X1MKK2</accession>
<dbReference type="EMBL" id="BARV01006622">
    <property type="protein sequence ID" value="GAI15240.1"/>
    <property type="molecule type" value="Genomic_DNA"/>
</dbReference>
<protein>
    <recommendedName>
        <fullName evidence="1">PHP domain-containing protein</fullName>
    </recommendedName>
</protein>
<gene>
    <name evidence="2" type="ORF">S06H3_13550</name>
</gene>
<evidence type="ECO:0000313" key="2">
    <source>
        <dbReference type="EMBL" id="GAI15240.1"/>
    </source>
</evidence>
<dbReference type="SUPFAM" id="SSF89550">
    <property type="entry name" value="PHP domain-like"/>
    <property type="match status" value="1"/>
</dbReference>
<dbReference type="Gene3D" id="3.20.20.140">
    <property type="entry name" value="Metal-dependent hydrolases"/>
    <property type="match status" value="1"/>
</dbReference>
<feature type="domain" description="PHP" evidence="1">
    <location>
        <begin position="7"/>
        <end position="56"/>
    </location>
</feature>
<dbReference type="InterPro" id="IPR004013">
    <property type="entry name" value="PHP_dom"/>
</dbReference>